<evidence type="ECO:0000313" key="3">
    <source>
        <dbReference type="Proteomes" id="UP000503820"/>
    </source>
</evidence>
<keyword evidence="2" id="KW-0808">Transferase</keyword>
<dbReference type="RefSeq" id="WP_174411150.1">
    <property type="nucleotide sequence ID" value="NZ_BLVP01000043.1"/>
</dbReference>
<dbReference type="CDD" id="cd03358">
    <property type="entry name" value="LbH_WxcM_N_like"/>
    <property type="match status" value="1"/>
</dbReference>
<keyword evidence="3" id="KW-1185">Reference proteome</keyword>
<accession>A0A7J0BXV9</accession>
<dbReference type="AlphaFoldDB" id="A0A7J0BXV9"/>
<name>A0A7J0BXV9_9BACT</name>
<comment type="similarity">
    <text evidence="1">Belongs to the transferase hexapeptide repeat family.</text>
</comment>
<evidence type="ECO:0000256" key="1">
    <source>
        <dbReference type="ARBA" id="ARBA00007274"/>
    </source>
</evidence>
<protein>
    <submittedName>
        <fullName evidence="2">N-acetyltransferase</fullName>
    </submittedName>
</protein>
<dbReference type="Gene3D" id="2.160.10.10">
    <property type="entry name" value="Hexapeptide repeat proteins"/>
    <property type="match status" value="1"/>
</dbReference>
<dbReference type="InterPro" id="IPR001451">
    <property type="entry name" value="Hexapep"/>
</dbReference>
<organism evidence="2 3">
    <name type="scientific">Desulfovibrio psychrotolerans</name>
    <dbReference type="NCBI Taxonomy" id="415242"/>
    <lineage>
        <taxon>Bacteria</taxon>
        <taxon>Pseudomonadati</taxon>
        <taxon>Thermodesulfobacteriota</taxon>
        <taxon>Desulfovibrionia</taxon>
        <taxon>Desulfovibrionales</taxon>
        <taxon>Desulfovibrionaceae</taxon>
        <taxon>Desulfovibrio</taxon>
    </lineage>
</organism>
<dbReference type="SUPFAM" id="SSF51161">
    <property type="entry name" value="Trimeric LpxA-like enzymes"/>
    <property type="match status" value="1"/>
</dbReference>
<reference evidence="2 3" key="1">
    <citation type="submission" date="2020-05" db="EMBL/GenBank/DDBJ databases">
        <title>Draft genome sequence of Desulfovibrio psychrotolerans JS1T.</title>
        <authorList>
            <person name="Ueno A."/>
            <person name="Tamazawa S."/>
            <person name="Tamamura S."/>
            <person name="Murakami T."/>
            <person name="Kiyama T."/>
            <person name="Inomata H."/>
            <person name="Amano Y."/>
            <person name="Miyakawa K."/>
            <person name="Tamaki H."/>
            <person name="Naganuma T."/>
            <person name="Kaneko K."/>
        </authorList>
    </citation>
    <scope>NUCLEOTIDE SEQUENCE [LARGE SCALE GENOMIC DNA]</scope>
    <source>
        <strain evidence="2 3">JS1</strain>
    </source>
</reference>
<dbReference type="EMBL" id="BLVP01000043">
    <property type="protein sequence ID" value="GFM38537.1"/>
    <property type="molecule type" value="Genomic_DNA"/>
</dbReference>
<dbReference type="GO" id="GO:0016740">
    <property type="term" value="F:transferase activity"/>
    <property type="evidence" value="ECO:0007669"/>
    <property type="project" value="UniProtKB-KW"/>
</dbReference>
<proteinExistence type="inferred from homology"/>
<dbReference type="InterPro" id="IPR050179">
    <property type="entry name" value="Trans_hexapeptide_repeat"/>
</dbReference>
<dbReference type="PANTHER" id="PTHR43300:SF4">
    <property type="entry name" value="ACYL-[ACYL-CARRIER-PROTEIN]--UDP-N-ACETYLGLUCOSAMINE O-ACYLTRANSFERASE"/>
    <property type="match status" value="1"/>
</dbReference>
<dbReference type="Pfam" id="PF00132">
    <property type="entry name" value="Hexapep"/>
    <property type="match status" value="2"/>
</dbReference>
<dbReference type="Proteomes" id="UP000503820">
    <property type="component" value="Unassembled WGS sequence"/>
</dbReference>
<dbReference type="InterPro" id="IPR011004">
    <property type="entry name" value="Trimer_LpxA-like_sf"/>
</dbReference>
<evidence type="ECO:0000313" key="2">
    <source>
        <dbReference type="EMBL" id="GFM38537.1"/>
    </source>
</evidence>
<sequence length="188" mass="20393">MISIHPTACVDEDVTIGEGCRVWHFSHILSGSRIGENCNIGQNVVIGPRVQIGSGCKIQNNVSVYSGVTLEDDVFCGPSMVFTNVWNPRAHIRRMDEMRPTLVRKGASLGANCTIVCGVTIGRYALVGAGAVITKDIPDHALVYGNPGRHKGWVCECGEKLDTKLVCPVCNLHFRMREAGEHHGLEGI</sequence>
<dbReference type="PANTHER" id="PTHR43300">
    <property type="entry name" value="ACETYLTRANSFERASE"/>
    <property type="match status" value="1"/>
</dbReference>
<gene>
    <name evidence="2" type="ORF">DSM19430T_32210</name>
</gene>
<comment type="caution">
    <text evidence="2">The sequence shown here is derived from an EMBL/GenBank/DDBJ whole genome shotgun (WGS) entry which is preliminary data.</text>
</comment>